<dbReference type="PANTHER" id="PTHR34997">
    <property type="entry name" value="AM15"/>
    <property type="match status" value="1"/>
</dbReference>
<dbReference type="InterPro" id="IPR018392">
    <property type="entry name" value="LysM"/>
</dbReference>
<keyword evidence="2" id="KW-0843">Virulence</keyword>
<name>A0ABR0I1D3_9PEZI</name>
<gene>
    <name evidence="7" type="ORF">QC763_0021530</name>
</gene>
<evidence type="ECO:0000256" key="1">
    <source>
        <dbReference type="ARBA" id="ARBA00022669"/>
    </source>
</evidence>
<dbReference type="Gene3D" id="3.10.350.10">
    <property type="entry name" value="LysM domain"/>
    <property type="match status" value="5"/>
</dbReference>
<reference evidence="7 8" key="1">
    <citation type="journal article" date="2023" name="bioRxiv">
        <title>High-quality genome assemblies of four members of thePodospora anserinaspecies complex.</title>
        <authorList>
            <person name="Ament-Velasquez S.L."/>
            <person name="Vogan A.A."/>
            <person name="Wallerman O."/>
            <person name="Hartmann F."/>
            <person name="Gautier V."/>
            <person name="Silar P."/>
            <person name="Giraud T."/>
            <person name="Johannesson H."/>
        </authorList>
    </citation>
    <scope>NUCLEOTIDE SEQUENCE [LARGE SCALE GENOMIC DNA]</scope>
    <source>
        <strain evidence="7 8">CBS 411.78</strain>
    </source>
</reference>
<feature type="domain" description="LysM" evidence="6">
    <location>
        <begin position="214"/>
        <end position="259"/>
    </location>
</feature>
<feature type="signal peptide" evidence="5">
    <location>
        <begin position="1"/>
        <end position="28"/>
    </location>
</feature>
<dbReference type="SUPFAM" id="SSF54106">
    <property type="entry name" value="LysM domain"/>
    <property type="match status" value="2"/>
</dbReference>
<evidence type="ECO:0000256" key="4">
    <source>
        <dbReference type="SAM" id="MobiDB-lite"/>
    </source>
</evidence>
<evidence type="ECO:0000259" key="6">
    <source>
        <dbReference type="PROSITE" id="PS51782"/>
    </source>
</evidence>
<dbReference type="Proteomes" id="UP001326199">
    <property type="component" value="Unassembled WGS sequence"/>
</dbReference>
<proteinExistence type="inferred from homology"/>
<dbReference type="PANTHER" id="PTHR34997:SF16">
    <property type="entry name" value="LYSM DOMAIN-CONTAINING PROTEIN"/>
    <property type="match status" value="1"/>
</dbReference>
<keyword evidence="5" id="KW-0732">Signal</keyword>
<dbReference type="SMART" id="SM00257">
    <property type="entry name" value="LysM"/>
    <property type="match status" value="4"/>
</dbReference>
<keyword evidence="8" id="KW-1185">Reference proteome</keyword>
<feature type="domain" description="LysM" evidence="6">
    <location>
        <begin position="660"/>
        <end position="691"/>
    </location>
</feature>
<keyword evidence="1" id="KW-0147">Chitin-binding</keyword>
<feature type="region of interest" description="Disordered" evidence="4">
    <location>
        <begin position="612"/>
        <end position="648"/>
    </location>
</feature>
<feature type="compositionally biased region" description="Low complexity" evidence="4">
    <location>
        <begin position="619"/>
        <end position="646"/>
    </location>
</feature>
<dbReference type="InterPro" id="IPR052210">
    <property type="entry name" value="LysM1-like"/>
</dbReference>
<comment type="similarity">
    <text evidence="3">Belongs to the secreted LysM effector family.</text>
</comment>
<evidence type="ECO:0000313" key="8">
    <source>
        <dbReference type="Proteomes" id="UP001326199"/>
    </source>
</evidence>
<evidence type="ECO:0000256" key="5">
    <source>
        <dbReference type="SAM" id="SignalP"/>
    </source>
</evidence>
<dbReference type="Pfam" id="PF01476">
    <property type="entry name" value="LysM"/>
    <property type="match status" value="4"/>
</dbReference>
<evidence type="ECO:0000256" key="3">
    <source>
        <dbReference type="ARBA" id="ARBA00044955"/>
    </source>
</evidence>
<accession>A0ABR0I1D3</accession>
<feature type="domain" description="LysM" evidence="6">
    <location>
        <begin position="264"/>
        <end position="311"/>
    </location>
</feature>
<dbReference type="EMBL" id="JAFFHB010000001">
    <property type="protein sequence ID" value="KAK4674162.1"/>
    <property type="molecule type" value="Genomic_DNA"/>
</dbReference>
<feature type="compositionally biased region" description="Low complexity" evidence="4">
    <location>
        <begin position="328"/>
        <end position="342"/>
    </location>
</feature>
<dbReference type="GeneID" id="87925370"/>
<feature type="chain" id="PRO_5045205849" description="LysM domain-containing protein" evidence="5">
    <location>
        <begin position="29"/>
        <end position="691"/>
    </location>
</feature>
<evidence type="ECO:0000313" key="7">
    <source>
        <dbReference type="EMBL" id="KAK4674162.1"/>
    </source>
</evidence>
<dbReference type="RefSeq" id="XP_062771484.1">
    <property type="nucleotide sequence ID" value="XM_062905408.1"/>
</dbReference>
<comment type="caution">
    <text evidence="7">The sequence shown here is derived from an EMBL/GenBank/DDBJ whole genome shotgun (WGS) entry which is preliminary data.</text>
</comment>
<sequence length="691" mass="74572">MVISRSGSTANTLSWFVGLLSTFTIAIAQQFSDGLLGYHVYPGLSDQCAEALNTTITNCASFLATVAVDMPRLDSRSLETLCTATCRSSLSSVRGTIASRCRGNTDVLEIESIVYPATFVIDRFLYANTGRFCDQIYMDALSNGTASNGCSDCALGVVSRQLNSPFGYHPDFANDFRSKTSECGATGYTFTSPAPYAISTKPNTSPTDIPTCVSPYTVQAGDTCDSIAVARGVSTHSVVKAGGTDPDCTTLQVGVKLCLPEPCKLYRVQYDDTCERILASVTGLQAHDLLTWNPNINPLCTNLGSMAKKLICISPPGRTLDEVTRITTLPPTTTQPPETAVPRPTNAKAESHTRCGSWYEIQEGDYCQAISIRQAIPLQDFFFLNPSISNPDCLNLWLETSYCVKPVGDINMYSDYPYSTSPVYTLTSSNYVTTTASLVDRVPPIPTPIISLPLAPGSRTAADGCLGFVNHRVVVPQMDQSLQTDVPPLTNMINSCDYVLGAYEVHLDEFLSWNPSLVAVSPCYLQAGYRYCAAHRNATGECLFYDELTPNRQNNLLTFTSLYPCEDIALDHNITVSDLMTWNPWIGPSSSVCDTGIYANLPESSERPICVGTGTRSNTSSVTSAQRTTTTTARSTTPSLTTSDSPGAPTQTGIVAGCRKYYIAQAGDGCWAIASSNNINLDDFYGWNPAG</sequence>
<feature type="region of interest" description="Disordered" evidence="4">
    <location>
        <begin position="328"/>
        <end position="349"/>
    </location>
</feature>
<feature type="domain" description="LysM" evidence="6">
    <location>
        <begin position="357"/>
        <end position="404"/>
    </location>
</feature>
<dbReference type="InterPro" id="IPR036779">
    <property type="entry name" value="LysM_dom_sf"/>
</dbReference>
<organism evidence="7 8">
    <name type="scientific">Podospora pseudopauciseta</name>
    <dbReference type="NCBI Taxonomy" id="2093780"/>
    <lineage>
        <taxon>Eukaryota</taxon>
        <taxon>Fungi</taxon>
        <taxon>Dikarya</taxon>
        <taxon>Ascomycota</taxon>
        <taxon>Pezizomycotina</taxon>
        <taxon>Sordariomycetes</taxon>
        <taxon>Sordariomycetidae</taxon>
        <taxon>Sordariales</taxon>
        <taxon>Podosporaceae</taxon>
        <taxon>Podospora</taxon>
    </lineage>
</organism>
<evidence type="ECO:0000256" key="2">
    <source>
        <dbReference type="ARBA" id="ARBA00023026"/>
    </source>
</evidence>
<dbReference type="CDD" id="cd00118">
    <property type="entry name" value="LysM"/>
    <property type="match status" value="5"/>
</dbReference>
<protein>
    <recommendedName>
        <fullName evidence="6">LysM domain-containing protein</fullName>
    </recommendedName>
</protein>
<dbReference type="PROSITE" id="PS51782">
    <property type="entry name" value="LYSM"/>
    <property type="match status" value="4"/>
</dbReference>